<evidence type="ECO:0000259" key="8">
    <source>
        <dbReference type="Pfam" id="PF03895"/>
    </source>
</evidence>
<keyword evidence="3" id="KW-1134">Transmembrane beta strand</keyword>
<dbReference type="InterPro" id="IPR005594">
    <property type="entry name" value="YadA_C"/>
</dbReference>
<dbReference type="Pfam" id="PF03895">
    <property type="entry name" value="YadA_anchor"/>
    <property type="match status" value="1"/>
</dbReference>
<evidence type="ECO:0000256" key="2">
    <source>
        <dbReference type="ARBA" id="ARBA00004442"/>
    </source>
</evidence>
<evidence type="ECO:0000256" key="6">
    <source>
        <dbReference type="ARBA" id="ARBA00023136"/>
    </source>
</evidence>
<dbReference type="GO" id="GO:0009279">
    <property type="term" value="C:cell outer membrane"/>
    <property type="evidence" value="ECO:0007669"/>
    <property type="project" value="UniProtKB-SubCell"/>
</dbReference>
<organism evidence="9 10">
    <name type="scientific">Haemophilus influenzae R3021</name>
    <dbReference type="NCBI Taxonomy" id="375432"/>
    <lineage>
        <taxon>Bacteria</taxon>
        <taxon>Pseudomonadati</taxon>
        <taxon>Pseudomonadota</taxon>
        <taxon>Gammaproteobacteria</taxon>
        <taxon>Pasteurellales</taxon>
        <taxon>Pasteurellaceae</taxon>
        <taxon>Haemophilus</taxon>
    </lineage>
</organism>
<name>A4N3Q8_HAEIF</name>
<dbReference type="Gene3D" id="3.30.1300.30">
    <property type="entry name" value="GSPII I/J protein-like"/>
    <property type="match status" value="1"/>
</dbReference>
<dbReference type="Proteomes" id="UP000003798">
    <property type="component" value="Unassembled WGS sequence"/>
</dbReference>
<evidence type="ECO:0000256" key="7">
    <source>
        <dbReference type="ARBA" id="ARBA00023237"/>
    </source>
</evidence>
<keyword evidence="6" id="KW-0472">Membrane</keyword>
<comment type="subcellular location">
    <subcellularLocation>
        <location evidence="2">Cell outer membrane</location>
    </subcellularLocation>
    <subcellularLocation>
        <location evidence="1">Cell surface</location>
    </subcellularLocation>
</comment>
<keyword evidence="7" id="KW-0998">Cell outer membrane</keyword>
<keyword evidence="4" id="KW-0812">Transmembrane</keyword>
<evidence type="ECO:0000256" key="4">
    <source>
        <dbReference type="ARBA" id="ARBA00022692"/>
    </source>
</evidence>
<dbReference type="AlphaFoldDB" id="A4N3Q8"/>
<evidence type="ECO:0000313" key="10">
    <source>
        <dbReference type="Proteomes" id="UP000003798"/>
    </source>
</evidence>
<evidence type="ECO:0000313" key="9">
    <source>
        <dbReference type="EMBL" id="EDJ91108.1"/>
    </source>
</evidence>
<evidence type="ECO:0000256" key="3">
    <source>
        <dbReference type="ARBA" id="ARBA00022452"/>
    </source>
</evidence>
<protein>
    <recommendedName>
        <fullName evidence="8">Trimeric autotransporter adhesin YadA-like C-terminal membrane anchor domain-containing protein</fullName>
    </recommendedName>
</protein>
<evidence type="ECO:0000256" key="5">
    <source>
        <dbReference type="ARBA" id="ARBA00022729"/>
    </source>
</evidence>
<dbReference type="EMBL" id="AAZE01000005">
    <property type="protein sequence ID" value="EDJ91108.1"/>
    <property type="molecule type" value="Genomic_DNA"/>
</dbReference>
<dbReference type="InterPro" id="IPR045584">
    <property type="entry name" value="Pilin-like"/>
</dbReference>
<gene>
    <name evidence="9" type="ORF">CGSHi22421_10217</name>
</gene>
<sequence length="44" mass="4454">MANALSGLVLPQVVGKASFSAAVGGYGSRNAVAIGRLHTKQISR</sequence>
<feature type="domain" description="Trimeric autotransporter adhesin YadA-like C-terminal membrane anchor" evidence="8">
    <location>
        <begin position="14"/>
        <end position="35"/>
    </location>
</feature>
<accession>A4N3Q8</accession>
<evidence type="ECO:0000256" key="1">
    <source>
        <dbReference type="ARBA" id="ARBA00004241"/>
    </source>
</evidence>
<reference evidence="9 10" key="1">
    <citation type="journal article" date="2007" name="Genome Biol.">
        <title>Characterization and modeling of the Haemophilus influenzae core and supragenomes based on the complete genomic sequences of Rd and 12 clinical nontypeable strains.</title>
        <authorList>
            <person name="Hogg J.S."/>
            <person name="Hu F.Z."/>
            <person name="Janto B."/>
            <person name="Boissy R."/>
            <person name="Hayes J."/>
            <person name="Keefe R."/>
            <person name="Post J.C."/>
            <person name="Ehrlich G.D."/>
        </authorList>
    </citation>
    <scope>NUCLEOTIDE SEQUENCE [LARGE SCALE GENOMIC DNA]</scope>
    <source>
        <strain evidence="9 10">R3021</strain>
    </source>
</reference>
<dbReference type="SUPFAM" id="SSF54523">
    <property type="entry name" value="Pili subunits"/>
    <property type="match status" value="1"/>
</dbReference>
<proteinExistence type="predicted"/>
<dbReference type="GO" id="GO:0009986">
    <property type="term" value="C:cell surface"/>
    <property type="evidence" value="ECO:0007669"/>
    <property type="project" value="UniProtKB-SubCell"/>
</dbReference>
<keyword evidence="5" id="KW-0732">Signal</keyword>